<organism evidence="1 2">
    <name type="scientific">Sphaerobolus stellatus (strain SS14)</name>
    <dbReference type="NCBI Taxonomy" id="990650"/>
    <lineage>
        <taxon>Eukaryota</taxon>
        <taxon>Fungi</taxon>
        <taxon>Dikarya</taxon>
        <taxon>Basidiomycota</taxon>
        <taxon>Agaricomycotina</taxon>
        <taxon>Agaricomycetes</taxon>
        <taxon>Phallomycetidae</taxon>
        <taxon>Geastrales</taxon>
        <taxon>Sphaerobolaceae</taxon>
        <taxon>Sphaerobolus</taxon>
    </lineage>
</organism>
<evidence type="ECO:0000313" key="1">
    <source>
        <dbReference type="EMBL" id="KIJ48009.1"/>
    </source>
</evidence>
<keyword evidence="2" id="KW-1185">Reference proteome</keyword>
<accession>A0A0C9VJ55</accession>
<dbReference type="Proteomes" id="UP000054279">
    <property type="component" value="Unassembled WGS sequence"/>
</dbReference>
<dbReference type="AlphaFoldDB" id="A0A0C9VJ55"/>
<reference evidence="1 2" key="1">
    <citation type="submission" date="2014-06" db="EMBL/GenBank/DDBJ databases">
        <title>Evolutionary Origins and Diversification of the Mycorrhizal Mutualists.</title>
        <authorList>
            <consortium name="DOE Joint Genome Institute"/>
            <consortium name="Mycorrhizal Genomics Consortium"/>
            <person name="Kohler A."/>
            <person name="Kuo A."/>
            <person name="Nagy L.G."/>
            <person name="Floudas D."/>
            <person name="Copeland A."/>
            <person name="Barry K.W."/>
            <person name="Cichocki N."/>
            <person name="Veneault-Fourrey C."/>
            <person name="LaButti K."/>
            <person name="Lindquist E.A."/>
            <person name="Lipzen A."/>
            <person name="Lundell T."/>
            <person name="Morin E."/>
            <person name="Murat C."/>
            <person name="Riley R."/>
            <person name="Ohm R."/>
            <person name="Sun H."/>
            <person name="Tunlid A."/>
            <person name="Henrissat B."/>
            <person name="Grigoriev I.V."/>
            <person name="Hibbett D.S."/>
            <person name="Martin F."/>
        </authorList>
    </citation>
    <scope>NUCLEOTIDE SEQUENCE [LARGE SCALE GENOMIC DNA]</scope>
    <source>
        <strain evidence="1 2">SS14</strain>
    </source>
</reference>
<sequence>MNTSDMLITKPSKQLLDCPEELIKYIILEIDYPEDLLQLALSCKAFCRRIIPYHIQFRNLRILTFCHINDEFWEVLGQRESLPSRFQTIELLPYDCDDQLLIIPLCLLTSAMEVLEA</sequence>
<proteinExistence type="predicted"/>
<name>A0A0C9VJ55_SPHS4</name>
<dbReference type="OrthoDB" id="3036354at2759"/>
<dbReference type="HOGENOM" id="CLU_2086310_0_0_1"/>
<dbReference type="EMBL" id="KN837099">
    <property type="protein sequence ID" value="KIJ48009.1"/>
    <property type="molecule type" value="Genomic_DNA"/>
</dbReference>
<gene>
    <name evidence="1" type="ORF">M422DRAFT_248157</name>
</gene>
<protein>
    <recommendedName>
        <fullName evidence="3">F-box domain-containing protein</fullName>
    </recommendedName>
</protein>
<evidence type="ECO:0008006" key="3">
    <source>
        <dbReference type="Google" id="ProtNLM"/>
    </source>
</evidence>
<evidence type="ECO:0000313" key="2">
    <source>
        <dbReference type="Proteomes" id="UP000054279"/>
    </source>
</evidence>